<reference evidence="2 3" key="2">
    <citation type="journal article" date="2024" name="G3 (Bethesda)">
        <title>The genome of the cryopelagic Antarctic bald notothen, Trematomus borchgrevinki.</title>
        <authorList>
            <person name="Rayamajhi N."/>
            <person name="Rivera-Colon A.G."/>
            <person name="Minhas B.F."/>
            <person name="Cheng C.C."/>
            <person name="Catchen J.M."/>
        </authorList>
    </citation>
    <scope>NUCLEOTIDE SEQUENCE [LARGE SCALE GENOMIC DNA]</scope>
    <source>
        <strain evidence="2">AGRC-2024</strain>
    </source>
</reference>
<evidence type="ECO:0000313" key="3">
    <source>
        <dbReference type="Proteomes" id="UP001619887"/>
    </source>
</evidence>
<comment type="caution">
    <text evidence="2">The sequence shown here is derived from an EMBL/GenBank/DDBJ whole genome shotgun (WGS) entry which is preliminary data.</text>
</comment>
<feature type="region of interest" description="Disordered" evidence="1">
    <location>
        <begin position="23"/>
        <end position="57"/>
    </location>
</feature>
<proteinExistence type="predicted"/>
<dbReference type="Proteomes" id="UP001619887">
    <property type="component" value="Unassembled WGS sequence"/>
</dbReference>
<organism evidence="2 3">
    <name type="scientific">Pagothenia borchgrevinki</name>
    <name type="common">Bald rockcod</name>
    <name type="synonym">Trematomus borchgrevinki</name>
    <dbReference type="NCBI Taxonomy" id="8213"/>
    <lineage>
        <taxon>Eukaryota</taxon>
        <taxon>Metazoa</taxon>
        <taxon>Chordata</taxon>
        <taxon>Craniata</taxon>
        <taxon>Vertebrata</taxon>
        <taxon>Euteleostomi</taxon>
        <taxon>Actinopterygii</taxon>
        <taxon>Neopterygii</taxon>
        <taxon>Teleostei</taxon>
        <taxon>Neoteleostei</taxon>
        <taxon>Acanthomorphata</taxon>
        <taxon>Eupercaria</taxon>
        <taxon>Perciformes</taxon>
        <taxon>Notothenioidei</taxon>
        <taxon>Nototheniidae</taxon>
        <taxon>Pagothenia</taxon>
    </lineage>
</organism>
<protein>
    <submittedName>
        <fullName evidence="2">Uncharacterized protein</fullName>
    </submittedName>
</protein>
<evidence type="ECO:0000256" key="1">
    <source>
        <dbReference type="SAM" id="MobiDB-lite"/>
    </source>
</evidence>
<gene>
    <name evidence="2" type="ORF">OYC64_016119</name>
</gene>
<name>A0ABD2HJH0_PAGBO</name>
<evidence type="ECO:0000313" key="2">
    <source>
        <dbReference type="EMBL" id="KAL3066110.1"/>
    </source>
</evidence>
<dbReference type="EMBL" id="JBIYXZ010002069">
    <property type="protein sequence ID" value="KAL3066110.1"/>
    <property type="molecule type" value="Genomic_DNA"/>
</dbReference>
<dbReference type="AlphaFoldDB" id="A0ABD2HJH0"/>
<reference evidence="2 3" key="1">
    <citation type="journal article" date="2022" name="G3 (Bethesda)">
        <title>Evaluating Illumina-, Nanopore-, and PacBio-based genome assembly strategies with the bald notothen, Trematomus borchgrevinki.</title>
        <authorList>
            <person name="Rayamajhi N."/>
            <person name="Cheng C.C."/>
            <person name="Catchen J.M."/>
        </authorList>
    </citation>
    <scope>NUCLEOTIDE SEQUENCE [LARGE SCALE GENOMIC DNA]</scope>
    <source>
        <strain evidence="2">AGRC-2024</strain>
    </source>
</reference>
<sequence length="152" mass="17554">MRDDRTNSAIQYSGEELLQFRNFVDNSSPSDNGDSPWLPAAVQPERRRRKTKRGSRAGLLVRLRKRENRPPLPSILLANVQSIENKLDELRSRIAFQRDIKNCNVFIFTETWLHSAISDSAIVPDGFTIFRPGSDCQIREKQGRWCVCHDKQ</sequence>
<feature type="compositionally biased region" description="Low complexity" evidence="1">
    <location>
        <begin position="25"/>
        <end position="36"/>
    </location>
</feature>
<feature type="compositionally biased region" description="Basic residues" evidence="1">
    <location>
        <begin position="46"/>
        <end position="55"/>
    </location>
</feature>
<accession>A0ABD2HJH0</accession>
<keyword evidence="3" id="KW-1185">Reference proteome</keyword>